<name>A0AAE0MR43_9PEZI</name>
<reference evidence="3" key="1">
    <citation type="journal article" date="2023" name="Mol. Phylogenet. Evol.">
        <title>Genome-scale phylogeny and comparative genomics of the fungal order Sordariales.</title>
        <authorList>
            <person name="Hensen N."/>
            <person name="Bonometti L."/>
            <person name="Westerberg I."/>
            <person name="Brannstrom I.O."/>
            <person name="Guillou S."/>
            <person name="Cros-Aarteil S."/>
            <person name="Calhoun S."/>
            <person name="Haridas S."/>
            <person name="Kuo A."/>
            <person name="Mondo S."/>
            <person name="Pangilinan J."/>
            <person name="Riley R."/>
            <person name="LaButti K."/>
            <person name="Andreopoulos B."/>
            <person name="Lipzen A."/>
            <person name="Chen C."/>
            <person name="Yan M."/>
            <person name="Daum C."/>
            <person name="Ng V."/>
            <person name="Clum A."/>
            <person name="Steindorff A."/>
            <person name="Ohm R.A."/>
            <person name="Martin F."/>
            <person name="Silar P."/>
            <person name="Natvig D.O."/>
            <person name="Lalanne C."/>
            <person name="Gautier V."/>
            <person name="Ament-Velasquez S.L."/>
            <person name="Kruys A."/>
            <person name="Hutchinson M.I."/>
            <person name="Powell A.J."/>
            <person name="Barry K."/>
            <person name="Miller A.N."/>
            <person name="Grigoriev I.V."/>
            <person name="Debuchy R."/>
            <person name="Gladieux P."/>
            <person name="Hiltunen Thoren M."/>
            <person name="Johannesson H."/>
        </authorList>
    </citation>
    <scope>NUCLEOTIDE SEQUENCE</scope>
    <source>
        <strain evidence="3">CBS 560.94</strain>
    </source>
</reference>
<organism evidence="3 4">
    <name type="scientific">Neurospora tetraspora</name>
    <dbReference type="NCBI Taxonomy" id="94610"/>
    <lineage>
        <taxon>Eukaryota</taxon>
        <taxon>Fungi</taxon>
        <taxon>Dikarya</taxon>
        <taxon>Ascomycota</taxon>
        <taxon>Pezizomycotina</taxon>
        <taxon>Sordariomycetes</taxon>
        <taxon>Sordariomycetidae</taxon>
        <taxon>Sordariales</taxon>
        <taxon>Sordariaceae</taxon>
        <taxon>Neurospora</taxon>
    </lineage>
</organism>
<evidence type="ECO:0000256" key="1">
    <source>
        <dbReference type="SAM" id="Phobius"/>
    </source>
</evidence>
<dbReference type="Pfam" id="PF09825">
    <property type="entry name" value="BPL_N"/>
    <property type="match status" value="1"/>
</dbReference>
<accession>A0AAE0MR43</accession>
<dbReference type="GeneID" id="87866729"/>
<dbReference type="AlphaFoldDB" id="A0AAE0MR43"/>
<keyword evidence="4" id="KW-1185">Reference proteome</keyword>
<keyword evidence="1" id="KW-0812">Transmembrane</keyword>
<proteinExistence type="predicted"/>
<keyword evidence="1" id="KW-1133">Transmembrane helix</keyword>
<evidence type="ECO:0000313" key="3">
    <source>
        <dbReference type="EMBL" id="KAK3344569.1"/>
    </source>
</evidence>
<dbReference type="Proteomes" id="UP001278500">
    <property type="component" value="Unassembled WGS sequence"/>
</dbReference>
<feature type="transmembrane region" description="Helical" evidence="1">
    <location>
        <begin position="194"/>
        <end position="215"/>
    </location>
</feature>
<reference evidence="3" key="2">
    <citation type="submission" date="2023-06" db="EMBL/GenBank/DDBJ databases">
        <authorList>
            <consortium name="Lawrence Berkeley National Laboratory"/>
            <person name="Haridas S."/>
            <person name="Hensen N."/>
            <person name="Bonometti L."/>
            <person name="Westerberg I."/>
            <person name="Brannstrom I.O."/>
            <person name="Guillou S."/>
            <person name="Cros-Aarteil S."/>
            <person name="Calhoun S."/>
            <person name="Kuo A."/>
            <person name="Mondo S."/>
            <person name="Pangilinan J."/>
            <person name="Riley R."/>
            <person name="Labutti K."/>
            <person name="Andreopoulos B."/>
            <person name="Lipzen A."/>
            <person name="Chen C."/>
            <person name="Yanf M."/>
            <person name="Daum C."/>
            <person name="Ng V."/>
            <person name="Clum A."/>
            <person name="Steindorff A."/>
            <person name="Ohm R."/>
            <person name="Martin F."/>
            <person name="Silar P."/>
            <person name="Natvig D."/>
            <person name="Lalanne C."/>
            <person name="Gautier V."/>
            <person name="Ament-Velasquez S.L."/>
            <person name="Kruys A."/>
            <person name="Hutchinson M.I."/>
            <person name="Powell A.J."/>
            <person name="Barry K."/>
            <person name="Miller A.N."/>
            <person name="Grigoriev I.V."/>
            <person name="Debuchy R."/>
            <person name="Gladieux P."/>
            <person name="Thoren M.H."/>
            <person name="Johannesson H."/>
        </authorList>
    </citation>
    <scope>NUCLEOTIDE SEQUENCE</scope>
    <source>
        <strain evidence="3">CBS 560.94</strain>
    </source>
</reference>
<sequence>MINDVGNLDTMTLKIQVKHKSNWHSEAVRRPRLRIAPTVSFFRPSFSASWRDLRWPWPLIVGTIAAAIDISVKLFDLGQTFTAFPRTLRDIHLRIPTYQYIIDNLTNIGKPPRRIFRDPRTITAMVPSQQTVDNVITIGIDFGTTYSGVAYTWSNKADKVKVITCSLATAKAAPPEFEQNVNNVAIDNSQNTTWQIAVTVALGSIIFMLTVWQVLKKFSGMERSQVDRVSWDSDSYSSSNEEKTPTSLSFGSQTNFLVYAGAGVTPESSRQCTESLKRLVGSNYAVYQIMKSSGATPFQRKHSGNIG</sequence>
<dbReference type="InterPro" id="IPR019197">
    <property type="entry name" value="Biotin-prot_ligase_N"/>
</dbReference>
<evidence type="ECO:0000259" key="2">
    <source>
        <dbReference type="Pfam" id="PF09825"/>
    </source>
</evidence>
<dbReference type="RefSeq" id="XP_062681182.1">
    <property type="nucleotide sequence ID" value="XM_062829575.1"/>
</dbReference>
<evidence type="ECO:0000313" key="4">
    <source>
        <dbReference type="Proteomes" id="UP001278500"/>
    </source>
</evidence>
<gene>
    <name evidence="3" type="ORF">B0H65DRAFT_548364</name>
</gene>
<feature type="domain" description="Biotin-protein ligase N-terminal" evidence="2">
    <location>
        <begin position="255"/>
        <end position="292"/>
    </location>
</feature>
<keyword evidence="1" id="KW-0472">Membrane</keyword>
<comment type="caution">
    <text evidence="3">The sequence shown here is derived from an EMBL/GenBank/DDBJ whole genome shotgun (WGS) entry which is preliminary data.</text>
</comment>
<protein>
    <recommendedName>
        <fullName evidence="2">Biotin-protein ligase N-terminal domain-containing protein</fullName>
    </recommendedName>
</protein>
<dbReference type="EMBL" id="JAUEPP010000004">
    <property type="protein sequence ID" value="KAK3344569.1"/>
    <property type="molecule type" value="Genomic_DNA"/>
</dbReference>